<feature type="domain" description="Gfo/Idh/MocA-like oxidoreductase N-terminal" evidence="2">
    <location>
        <begin position="1"/>
        <end position="115"/>
    </location>
</feature>
<sequence length="380" mass="40382">MRVGLIGCGNISDIYLRNQPHFQNYRITAVADLVHEAARARGAEFDVGAISVDAMMARGDIDTILNLTIPSAHGPLALQAIACGKHVYQEKPLATSLADGQAVLDAAKAAGVRVACAPDTILGPSIQTARMLIAEDRIGQIITGSASMMTHGMEARHPNPDFFFKAGGGPVLDMGPYYVSTLVHLLGPVVSVEARGLIGFKERVITAPSAPRFGEAIRVETFTTLQGLLQFAAGAQIAFSFSWDVWKHNQAPMELHGALGSLRLPDPNFFGGTVELAIPGQPVEIIQTATMPFGQPNFPDATSMPGLPTEIYGTLANYRGLGLEDMAVAINEKRPHVASADTAQHVLQVLLGIVEAATDRKSVAIAAPPDQVKARLRELA</sequence>
<dbReference type="PANTHER" id="PTHR43818">
    <property type="entry name" value="BCDNA.GH03377"/>
    <property type="match status" value="1"/>
</dbReference>
<dbReference type="AlphaFoldDB" id="A0A6N9ZCA9"/>
<dbReference type="Pfam" id="PF01408">
    <property type="entry name" value="GFO_IDH_MocA"/>
    <property type="match status" value="1"/>
</dbReference>
<accession>A0A6N9ZCA9</accession>
<dbReference type="RefSeq" id="WP_163874980.1">
    <property type="nucleotide sequence ID" value="NZ_WUEP01000002.1"/>
</dbReference>
<feature type="domain" description="GFO/IDH/MocA-like oxidoreductase" evidence="3">
    <location>
        <begin position="126"/>
        <end position="263"/>
    </location>
</feature>
<reference evidence="4 5" key="1">
    <citation type="submission" date="2019-12" db="EMBL/GenBank/DDBJ databases">
        <title>Rhizobium genotypes associated with high levels of biological nitrogen fixation by grain legumes in a temperate-maritime cropping system.</title>
        <authorList>
            <person name="Maluk M."/>
            <person name="Francesc Ferrando Molina F."/>
            <person name="Lopez Del Egido L."/>
            <person name="Lafos M."/>
            <person name="Langarica-Fuentes A."/>
            <person name="Gebre Yohannes G."/>
            <person name="Young M.W."/>
            <person name="Martin P."/>
            <person name="Gantlett R."/>
            <person name="Kenicer G."/>
            <person name="Hawes C."/>
            <person name="Begg G.S."/>
            <person name="Quilliam R.S."/>
            <person name="Squire G.R."/>
            <person name="Poole P.S."/>
            <person name="Young P.W."/>
            <person name="Iannetta P.M."/>
            <person name="James E.K."/>
        </authorList>
    </citation>
    <scope>NUCLEOTIDE SEQUENCE [LARGE SCALE GENOMIC DNA]</scope>
    <source>
        <strain evidence="4 5">JHI2449</strain>
    </source>
</reference>
<dbReference type="Gene3D" id="3.30.360.10">
    <property type="entry name" value="Dihydrodipicolinate Reductase, domain 2"/>
    <property type="match status" value="1"/>
</dbReference>
<evidence type="ECO:0000256" key="1">
    <source>
        <dbReference type="ARBA" id="ARBA00023002"/>
    </source>
</evidence>
<dbReference type="SUPFAM" id="SSF51735">
    <property type="entry name" value="NAD(P)-binding Rossmann-fold domains"/>
    <property type="match status" value="1"/>
</dbReference>
<dbReference type="Proteomes" id="UP000468864">
    <property type="component" value="Unassembled WGS sequence"/>
</dbReference>
<comment type="caution">
    <text evidence="4">The sequence shown here is derived from an EMBL/GenBank/DDBJ whole genome shotgun (WGS) entry which is preliminary data.</text>
</comment>
<dbReference type="InterPro" id="IPR050463">
    <property type="entry name" value="Gfo/Idh/MocA_oxidrdct_glycsds"/>
</dbReference>
<dbReference type="InterPro" id="IPR055170">
    <property type="entry name" value="GFO_IDH_MocA-like_dom"/>
</dbReference>
<evidence type="ECO:0000313" key="4">
    <source>
        <dbReference type="EMBL" id="NEH90468.1"/>
    </source>
</evidence>
<dbReference type="GO" id="GO:0016491">
    <property type="term" value="F:oxidoreductase activity"/>
    <property type="evidence" value="ECO:0007669"/>
    <property type="project" value="UniProtKB-KW"/>
</dbReference>
<dbReference type="EMBL" id="WUEP01000002">
    <property type="protein sequence ID" value="NEH90468.1"/>
    <property type="molecule type" value="Genomic_DNA"/>
</dbReference>
<protein>
    <submittedName>
        <fullName evidence="4">Gfo/Idh/MocA family oxidoreductase</fullName>
    </submittedName>
</protein>
<evidence type="ECO:0000259" key="3">
    <source>
        <dbReference type="Pfam" id="PF22725"/>
    </source>
</evidence>
<organism evidence="4 5">
    <name type="scientific">Rhizobium laguerreae</name>
    <dbReference type="NCBI Taxonomy" id="1076926"/>
    <lineage>
        <taxon>Bacteria</taxon>
        <taxon>Pseudomonadati</taxon>
        <taxon>Pseudomonadota</taxon>
        <taxon>Alphaproteobacteria</taxon>
        <taxon>Hyphomicrobiales</taxon>
        <taxon>Rhizobiaceae</taxon>
        <taxon>Rhizobium/Agrobacterium group</taxon>
        <taxon>Rhizobium</taxon>
    </lineage>
</organism>
<dbReference type="PANTHER" id="PTHR43818:SF11">
    <property type="entry name" value="BCDNA.GH03377"/>
    <property type="match status" value="1"/>
</dbReference>
<dbReference type="Pfam" id="PF22725">
    <property type="entry name" value="GFO_IDH_MocA_C3"/>
    <property type="match status" value="1"/>
</dbReference>
<evidence type="ECO:0000259" key="2">
    <source>
        <dbReference type="Pfam" id="PF01408"/>
    </source>
</evidence>
<dbReference type="InterPro" id="IPR036291">
    <property type="entry name" value="NAD(P)-bd_dom_sf"/>
</dbReference>
<proteinExistence type="predicted"/>
<keyword evidence="1" id="KW-0560">Oxidoreductase</keyword>
<dbReference type="InterPro" id="IPR000683">
    <property type="entry name" value="Gfo/Idh/MocA-like_OxRdtase_N"/>
</dbReference>
<name>A0A6N9ZCA9_9HYPH</name>
<dbReference type="GO" id="GO:0000166">
    <property type="term" value="F:nucleotide binding"/>
    <property type="evidence" value="ECO:0007669"/>
    <property type="project" value="InterPro"/>
</dbReference>
<evidence type="ECO:0000313" key="5">
    <source>
        <dbReference type="Proteomes" id="UP000468864"/>
    </source>
</evidence>
<gene>
    <name evidence="4" type="ORF">GR206_05340</name>
</gene>
<dbReference type="Gene3D" id="3.40.50.720">
    <property type="entry name" value="NAD(P)-binding Rossmann-like Domain"/>
    <property type="match status" value="1"/>
</dbReference>
<dbReference type="SUPFAM" id="SSF55347">
    <property type="entry name" value="Glyceraldehyde-3-phosphate dehydrogenase-like, C-terminal domain"/>
    <property type="match status" value="1"/>
</dbReference>